<dbReference type="InterPro" id="IPR012881">
    <property type="entry name" value="DUF1685"/>
</dbReference>
<accession>A0ABR0VI82</accession>
<dbReference type="PANTHER" id="PTHR33785:SF12">
    <property type="entry name" value="DUF1685 FAMILY PROTEIN"/>
    <property type="match status" value="1"/>
</dbReference>
<sequence>MSDEQTIILNLFDSYWFEYGVFTPKPPLSTTPKTTSVVQEEEDQEADDDYKLKLNRITTLMRRSYSDDQLLTSKTLNSPSPKSVLGPQLQTILSGKQVECFEEFSSKKHQEKMNPCINNTNSCCGSSIYDTRKKRRKNRSSRSMSELELEELKGFMDLGFVFSDHEEQIDSRLVSIIPGLQRVQGKLGFGEAASYSVSRRPYLSEAWDFNLEQVKINNNPLMDWRIPEFGNDMELKDNIRLWAHTVVASTVR</sequence>
<dbReference type="EMBL" id="JABTTQ020001166">
    <property type="protein sequence ID" value="KAK6134283.1"/>
    <property type="molecule type" value="Genomic_DNA"/>
</dbReference>
<comment type="caution">
    <text evidence="1">The sequence shown here is derived from an EMBL/GenBank/DDBJ whole genome shotgun (WGS) entry which is preliminary data.</text>
</comment>
<proteinExistence type="predicted"/>
<evidence type="ECO:0008006" key="3">
    <source>
        <dbReference type="Google" id="ProtNLM"/>
    </source>
</evidence>
<evidence type="ECO:0000313" key="1">
    <source>
        <dbReference type="EMBL" id="KAK6134283.1"/>
    </source>
</evidence>
<dbReference type="Proteomes" id="UP001318860">
    <property type="component" value="Unassembled WGS sequence"/>
</dbReference>
<protein>
    <recommendedName>
        <fullName evidence="3">DUF1685 family protein</fullName>
    </recommendedName>
</protein>
<dbReference type="PANTHER" id="PTHR33785">
    <property type="entry name" value="OS06G0550800 PROTEIN"/>
    <property type="match status" value="1"/>
</dbReference>
<evidence type="ECO:0000313" key="2">
    <source>
        <dbReference type="Proteomes" id="UP001318860"/>
    </source>
</evidence>
<reference evidence="1 2" key="1">
    <citation type="journal article" date="2021" name="Comput. Struct. Biotechnol. J.">
        <title>De novo genome assembly of the potent medicinal plant Rehmannia glutinosa using nanopore technology.</title>
        <authorList>
            <person name="Ma L."/>
            <person name="Dong C."/>
            <person name="Song C."/>
            <person name="Wang X."/>
            <person name="Zheng X."/>
            <person name="Niu Y."/>
            <person name="Chen S."/>
            <person name="Feng W."/>
        </authorList>
    </citation>
    <scope>NUCLEOTIDE SEQUENCE [LARGE SCALE GENOMIC DNA]</scope>
    <source>
        <strain evidence="1">DH-2019</strain>
    </source>
</reference>
<organism evidence="1 2">
    <name type="scientific">Rehmannia glutinosa</name>
    <name type="common">Chinese foxglove</name>
    <dbReference type="NCBI Taxonomy" id="99300"/>
    <lineage>
        <taxon>Eukaryota</taxon>
        <taxon>Viridiplantae</taxon>
        <taxon>Streptophyta</taxon>
        <taxon>Embryophyta</taxon>
        <taxon>Tracheophyta</taxon>
        <taxon>Spermatophyta</taxon>
        <taxon>Magnoliopsida</taxon>
        <taxon>eudicotyledons</taxon>
        <taxon>Gunneridae</taxon>
        <taxon>Pentapetalae</taxon>
        <taxon>asterids</taxon>
        <taxon>lamiids</taxon>
        <taxon>Lamiales</taxon>
        <taxon>Orobanchaceae</taxon>
        <taxon>Rehmannieae</taxon>
        <taxon>Rehmannia</taxon>
    </lineage>
</organism>
<name>A0ABR0VI82_REHGL</name>
<gene>
    <name evidence="1" type="ORF">DH2020_031973</name>
</gene>
<dbReference type="Pfam" id="PF07939">
    <property type="entry name" value="DUF1685"/>
    <property type="match status" value="1"/>
</dbReference>
<keyword evidence="2" id="KW-1185">Reference proteome</keyword>